<evidence type="ECO:0000313" key="2">
    <source>
        <dbReference type="EMBL" id="AAG49549.1"/>
    </source>
</evidence>
<evidence type="ECO:0000256" key="1">
    <source>
        <dbReference type="SAM" id="MobiDB-lite"/>
    </source>
</evidence>
<name>Q9APM7_MYXXA</name>
<sequence length="885" mass="94500">MSPLPPLATPEAVATRASAPWEDGVFPGFQGGAGALLQLGEALRGLYDLVRLDDVTGLEVVEALDADTALEALRDFLDVVLEAPQRRHLPGEQLLVLAHEADDGAALHDAIQHRRTGDGAQTRHVEGVAHLRATQLALGADGLQQALHLRTNPVDELVDDGVALEHHFLGLGAPPPDSGLTLKPSTTPLEAAARITSPSVMAPTPEWTTSTLTLWVESFWTACLTASAEPCTSALMTTRSSLGPPPPRLGEQLLQGLAADLRQLGLPLLHVAVLGDLLGRLLVRHHVDGVTRARHAGQADDLGAVARLHFLHLLAAAVRHRADAAVVRAGDDGVTQLQRAFLHQHRGDGPRPRSSLAFDDGAHRRTERVGGQLEHLGLEGQVLQQEFQVLLRLRGDGHHDGVPAPLFRHEFVGGQVLLHAVQVRGRQVHLVDGDDDGHLRRLRVLDGLHRLGHHAVVRGHHQHHDVRHVGATGAHGREGLVARRVEERHVTARGGDAVRADVLGDATRLALRDAGLPDGVQEARLAVVDVAHDGDDRRTGTLVLGTGLHLGQVVLHLEAHAVDLPAVVAGDHLRRVRVHQLVRGGHLPQAHQLLDELGAAHTHALAQVGHGDALLQLDDLLLLGHLGDLRLGALLRGLALLATDGDGDAAPDHVRQFLLGHALRITAGALALATLLVLGDVHQFAATAQVVRDHLVLTPLGDARAARRHGVLLGLTGRGRHAAHLDERARDDDGLGRRGTGRARGRYLGVRHAADHDGGALRNRRGRGRGLHPRAGRRGRTHRSLTRTAGALIRARSLVGRTSTRTAGTTTRAARTTGTTTRAARTTGTTTRAARTTGTTTRATRTTGATTTGPTTLLVARRGAPGDDGRGRRSARRRPDCRRYR</sequence>
<accession>Q9APM7</accession>
<feature type="compositionally biased region" description="Basic and acidic residues" evidence="1">
    <location>
        <begin position="864"/>
        <end position="885"/>
    </location>
</feature>
<feature type="compositionally biased region" description="Basic residues" evidence="1">
    <location>
        <begin position="762"/>
        <end position="785"/>
    </location>
</feature>
<dbReference type="EMBL" id="AF261103">
    <property type="protein sequence ID" value="AAG49549.1"/>
    <property type="molecule type" value="Genomic_DNA"/>
</dbReference>
<feature type="region of interest" description="Disordered" evidence="1">
    <location>
        <begin position="801"/>
        <end position="885"/>
    </location>
</feature>
<feature type="region of interest" description="Disordered" evidence="1">
    <location>
        <begin position="724"/>
        <end position="786"/>
    </location>
</feature>
<proteinExistence type="predicted"/>
<organism evidence="2">
    <name type="scientific">Myxococcus xanthus</name>
    <dbReference type="NCBI Taxonomy" id="34"/>
    <lineage>
        <taxon>Bacteria</taxon>
        <taxon>Pseudomonadati</taxon>
        <taxon>Myxococcota</taxon>
        <taxon>Myxococcia</taxon>
        <taxon>Myxococcales</taxon>
        <taxon>Cystobacterineae</taxon>
        <taxon>Myxococcaceae</taxon>
        <taxon>Myxococcus</taxon>
    </lineage>
</organism>
<feature type="compositionally biased region" description="Basic and acidic residues" evidence="1">
    <location>
        <begin position="724"/>
        <end position="736"/>
    </location>
</feature>
<reference evidence="2" key="1">
    <citation type="journal article" date="2001" name="J. Bacteriol.">
        <title>Initiation factor 2 of Myxococcus xanthus, a large version of prokaryotic translation initiation factor 2.</title>
        <authorList>
            <person name="Tiennault-Desbordes E."/>
            <person name="Cenatiempo Y."/>
            <person name="Laalami S."/>
        </authorList>
    </citation>
    <scope>NUCLEOTIDE SEQUENCE</scope>
    <source>
        <strain evidence="2">DK1622</strain>
    </source>
</reference>
<dbReference type="AlphaFoldDB" id="Q9APM7"/>
<feature type="compositionally biased region" description="Low complexity" evidence="1">
    <location>
        <begin position="801"/>
        <end position="863"/>
    </location>
</feature>
<protein>
    <submittedName>
        <fullName evidence="2">Uncharacterized protein</fullName>
    </submittedName>
</protein>